<feature type="region of interest" description="Disordered" evidence="1">
    <location>
        <begin position="1"/>
        <end position="28"/>
    </location>
</feature>
<feature type="compositionally biased region" description="Polar residues" evidence="1">
    <location>
        <begin position="118"/>
        <end position="140"/>
    </location>
</feature>
<dbReference type="AlphaFoldDB" id="K9ZST3"/>
<dbReference type="Proteomes" id="UP000010474">
    <property type="component" value="Plasmid pANACY.06"/>
</dbReference>
<dbReference type="EMBL" id="CP003665">
    <property type="protein sequence ID" value="AFZ61435.1"/>
    <property type="molecule type" value="Genomic_DNA"/>
</dbReference>
<feature type="region of interest" description="Disordered" evidence="1">
    <location>
        <begin position="93"/>
        <end position="140"/>
    </location>
</feature>
<organism evidence="2 3">
    <name type="scientific">Anabaena cylindrica (strain ATCC 27899 / PCC 7122)</name>
    <dbReference type="NCBI Taxonomy" id="272123"/>
    <lineage>
        <taxon>Bacteria</taxon>
        <taxon>Bacillati</taxon>
        <taxon>Cyanobacteriota</taxon>
        <taxon>Cyanophyceae</taxon>
        <taxon>Nostocales</taxon>
        <taxon>Nostocaceae</taxon>
        <taxon>Anabaena</taxon>
    </lineage>
</organism>
<dbReference type="PATRIC" id="fig|272123.3.peg.6707"/>
<keyword evidence="3" id="KW-1185">Reference proteome</keyword>
<geneLocation type="plasmid" evidence="2 3">
    <name>pANACY.06</name>
</geneLocation>
<gene>
    <name evidence="2" type="ordered locus">Anacy_6166</name>
</gene>
<evidence type="ECO:0000256" key="1">
    <source>
        <dbReference type="SAM" id="MobiDB-lite"/>
    </source>
</evidence>
<dbReference type="KEGG" id="acy:Anacy_6166"/>
<protein>
    <submittedName>
        <fullName evidence="2">Uncharacterized protein</fullName>
    </submittedName>
</protein>
<reference evidence="3" key="1">
    <citation type="journal article" date="2013" name="Proc. Natl. Acad. Sci. U.S.A.">
        <title>Improving the coverage of the cyanobacterial phylum using diversity-driven genome sequencing.</title>
        <authorList>
            <person name="Shih P.M."/>
            <person name="Wu D."/>
            <person name="Latifi A."/>
            <person name="Axen S.D."/>
            <person name="Fewer D.P."/>
            <person name="Talla E."/>
            <person name="Calteau A."/>
            <person name="Cai F."/>
            <person name="Tandeau de Marsac N."/>
            <person name="Rippka R."/>
            <person name="Herdman M."/>
            <person name="Sivonen K."/>
            <person name="Coursin T."/>
            <person name="Laurent T."/>
            <person name="Goodwin L."/>
            <person name="Nolan M."/>
            <person name="Davenport K.W."/>
            <person name="Han C.S."/>
            <person name="Rubin E.M."/>
            <person name="Eisen J.A."/>
            <person name="Woyke T."/>
            <person name="Gugger M."/>
            <person name="Kerfeld C.A."/>
        </authorList>
    </citation>
    <scope>NUCLEOTIDE SEQUENCE [LARGE SCALE GENOMIC DNA]</scope>
    <source>
        <strain evidence="3">ATCC 27899 / PCC 7122</strain>
    </source>
</reference>
<evidence type="ECO:0000313" key="2">
    <source>
        <dbReference type="EMBL" id="AFZ61435.1"/>
    </source>
</evidence>
<proteinExistence type="predicted"/>
<sequence length="243" mass="26277">MPATTKTTTTRRKKTPIAPVEPMPATHTEASISEVCKAESVTEQAFRLALAEIRPDDFDSIKAIPTTQSEQVLATLTATSKALPSHAVPTDTTLETAESTTPQVLQPAPETAPKTEDQPQNSDIVASGGNSQINQSNQPANGTALTTALDEIIANSEEAIALADLIAVYRNEQILANADTRDKELVAKLREQRNDARHATFDRLRDLNAKQPIAPELPELDSTLDDEIANLARELGKQLHTSR</sequence>
<name>K9ZST3_ANACC</name>
<evidence type="ECO:0000313" key="3">
    <source>
        <dbReference type="Proteomes" id="UP000010474"/>
    </source>
</evidence>
<accession>K9ZST3</accession>
<dbReference type="RefSeq" id="WP_015217875.1">
    <property type="nucleotide sequence ID" value="NC_019775.1"/>
</dbReference>
<dbReference type="HOGENOM" id="CLU_1140721_0_0_3"/>
<keyword evidence="2" id="KW-0614">Plasmid</keyword>